<evidence type="ECO:0000313" key="9">
    <source>
        <dbReference type="Proteomes" id="UP000285794"/>
    </source>
</evidence>
<proteinExistence type="inferred from homology"/>
<evidence type="ECO:0000259" key="7">
    <source>
        <dbReference type="Pfam" id="PF14322"/>
    </source>
</evidence>
<dbReference type="Pfam" id="PF14322">
    <property type="entry name" value="SusD-like_3"/>
    <property type="match status" value="1"/>
</dbReference>
<dbReference type="InterPro" id="IPR033985">
    <property type="entry name" value="SusD-like_N"/>
</dbReference>
<name>A0A425XZ72_9BACT</name>
<dbReference type="RefSeq" id="WP_125031267.1">
    <property type="nucleotide sequence ID" value="NZ_JAPXVP010000011.1"/>
</dbReference>
<reference evidence="8 9" key="1">
    <citation type="submission" date="2018-07" db="EMBL/GenBank/DDBJ databases">
        <title>Draft genome sequence of Ancylomarina sp. M1P.</title>
        <authorList>
            <person name="Yadav S."/>
            <person name="Villanueva L."/>
            <person name="Damste J.S.S."/>
        </authorList>
    </citation>
    <scope>NUCLEOTIDE SEQUENCE [LARGE SCALE GENOMIC DNA]</scope>
    <source>
        <strain evidence="8 9">M1P</strain>
    </source>
</reference>
<comment type="similarity">
    <text evidence="2">Belongs to the SusD family.</text>
</comment>
<evidence type="ECO:0000256" key="1">
    <source>
        <dbReference type="ARBA" id="ARBA00004442"/>
    </source>
</evidence>
<keyword evidence="9" id="KW-1185">Reference proteome</keyword>
<comment type="caution">
    <text evidence="8">The sequence shown here is derived from an EMBL/GenBank/DDBJ whole genome shotgun (WGS) entry which is preliminary data.</text>
</comment>
<evidence type="ECO:0000313" key="8">
    <source>
        <dbReference type="EMBL" id="RRG20406.1"/>
    </source>
</evidence>
<comment type="subcellular location">
    <subcellularLocation>
        <location evidence="1">Cell outer membrane</location>
    </subcellularLocation>
</comment>
<gene>
    <name evidence="8" type="ORF">DWB61_12735</name>
</gene>
<feature type="domain" description="SusD-like N-terminal" evidence="7">
    <location>
        <begin position="63"/>
        <end position="235"/>
    </location>
</feature>
<feature type="domain" description="RagB/SusD" evidence="6">
    <location>
        <begin position="390"/>
        <end position="521"/>
    </location>
</feature>
<dbReference type="EMBL" id="QQWG01000013">
    <property type="protein sequence ID" value="RRG20406.1"/>
    <property type="molecule type" value="Genomic_DNA"/>
</dbReference>
<keyword evidence="5" id="KW-0998">Cell outer membrane</keyword>
<evidence type="ECO:0000259" key="6">
    <source>
        <dbReference type="Pfam" id="PF07980"/>
    </source>
</evidence>
<dbReference type="GO" id="GO:0009279">
    <property type="term" value="C:cell outer membrane"/>
    <property type="evidence" value="ECO:0007669"/>
    <property type="project" value="UniProtKB-SubCell"/>
</dbReference>
<dbReference type="AlphaFoldDB" id="A0A425XZ72"/>
<dbReference type="PROSITE" id="PS51257">
    <property type="entry name" value="PROKAR_LIPOPROTEIN"/>
    <property type="match status" value="1"/>
</dbReference>
<keyword evidence="3" id="KW-0732">Signal</keyword>
<evidence type="ECO:0000256" key="4">
    <source>
        <dbReference type="ARBA" id="ARBA00023136"/>
    </source>
</evidence>
<dbReference type="OrthoDB" id="1080118at2"/>
<evidence type="ECO:0000256" key="2">
    <source>
        <dbReference type="ARBA" id="ARBA00006275"/>
    </source>
</evidence>
<dbReference type="InterPro" id="IPR011990">
    <property type="entry name" value="TPR-like_helical_dom_sf"/>
</dbReference>
<protein>
    <submittedName>
        <fullName evidence="8">RagB/SusD family nutrient uptake outer membrane protein</fullName>
    </submittedName>
</protein>
<dbReference type="Gene3D" id="1.25.40.390">
    <property type="match status" value="1"/>
</dbReference>
<accession>A0A425XZ72</accession>
<evidence type="ECO:0000256" key="3">
    <source>
        <dbReference type="ARBA" id="ARBA00022729"/>
    </source>
</evidence>
<dbReference type="Pfam" id="PF07980">
    <property type="entry name" value="SusD_RagB"/>
    <property type="match status" value="1"/>
</dbReference>
<organism evidence="8 9">
    <name type="scientific">Ancylomarina euxinus</name>
    <dbReference type="NCBI Taxonomy" id="2283627"/>
    <lineage>
        <taxon>Bacteria</taxon>
        <taxon>Pseudomonadati</taxon>
        <taxon>Bacteroidota</taxon>
        <taxon>Bacteroidia</taxon>
        <taxon>Marinilabiliales</taxon>
        <taxon>Marinifilaceae</taxon>
        <taxon>Ancylomarina</taxon>
    </lineage>
</organism>
<dbReference type="InterPro" id="IPR012944">
    <property type="entry name" value="SusD_RagB_dom"/>
</dbReference>
<dbReference type="Proteomes" id="UP000285794">
    <property type="component" value="Unassembled WGS sequence"/>
</dbReference>
<dbReference type="SUPFAM" id="SSF48452">
    <property type="entry name" value="TPR-like"/>
    <property type="match status" value="1"/>
</dbReference>
<evidence type="ECO:0000256" key="5">
    <source>
        <dbReference type="ARBA" id="ARBA00023237"/>
    </source>
</evidence>
<sequence>MKKIYVLIISFSFLLGACNDLLEKVPSKQSDIVPTHVDYLIGLLSSDDMYVSASDDKVLLSDDFNALRIFQEQNDKTFSRMGMQFPLTWSFKNLTAVKYSRSCWESEYSIIYRANTILDYLSDVSGTEQEKLRLKADAHFIRAFSHFNLVNTFSLPYKADKSNGEDLGVPIQTFPSIANFPVRSSLEDTYQFIIDELKISEELLKDQELEIAPIGNICQWRASKPAVYALLSKVYFTIGDYSNAKDYATKAIVNSGAASLIDFNTEVSYADESVNKEVDVMIESGVIVKDTVKMPMTSNNTFEPFDWKENFYYKTDGFSSKPWLVPTDDLIQLYGETEDQRSYDLRWKYLFVQNFSYTESFFRGFLKGNTYNAPIKICAYKGLHHIGLNLADMYLVKAECEAREGNLGEAQDIINQFRLKRFDASAPSDIRNLTFVSKDDAIKKILDERRREMPFYSRWYDLRRIAANGEFSYIPEKLSRDFFEFDNNNVFTDRPKAYEFYPKTDYLKFAFPIPYTDIELAEKFGVILEQNKY</sequence>
<keyword evidence="4" id="KW-0472">Membrane</keyword>